<name>A0A6C0AQT0_9ZZZZ</name>
<keyword evidence="1" id="KW-0812">Transmembrane</keyword>
<evidence type="ECO:0000313" key="2">
    <source>
        <dbReference type="EMBL" id="QHS81863.1"/>
    </source>
</evidence>
<dbReference type="AlphaFoldDB" id="A0A6C0AQT0"/>
<evidence type="ECO:0000256" key="1">
    <source>
        <dbReference type="SAM" id="Phobius"/>
    </source>
</evidence>
<proteinExistence type="predicted"/>
<keyword evidence="1" id="KW-0472">Membrane</keyword>
<feature type="transmembrane region" description="Helical" evidence="1">
    <location>
        <begin position="7"/>
        <end position="27"/>
    </location>
</feature>
<dbReference type="EMBL" id="MN740760">
    <property type="protein sequence ID" value="QHS81863.1"/>
    <property type="molecule type" value="Genomic_DNA"/>
</dbReference>
<feature type="transmembrane region" description="Helical" evidence="1">
    <location>
        <begin position="33"/>
        <end position="54"/>
    </location>
</feature>
<protein>
    <submittedName>
        <fullName evidence="2">Uncharacterized protein</fullName>
    </submittedName>
</protein>
<organism evidence="2">
    <name type="scientific">viral metagenome</name>
    <dbReference type="NCBI Taxonomy" id="1070528"/>
    <lineage>
        <taxon>unclassified sequences</taxon>
        <taxon>metagenomes</taxon>
        <taxon>organismal metagenomes</taxon>
    </lineage>
</organism>
<reference evidence="2" key="1">
    <citation type="journal article" date="2020" name="Nature">
        <title>Giant virus diversity and host interactions through global metagenomics.</title>
        <authorList>
            <person name="Schulz F."/>
            <person name="Roux S."/>
            <person name="Paez-Espino D."/>
            <person name="Jungbluth S."/>
            <person name="Walsh D.A."/>
            <person name="Denef V.J."/>
            <person name="McMahon K.D."/>
            <person name="Konstantinidis K.T."/>
            <person name="Eloe-Fadrosh E.A."/>
            <person name="Kyrpides N.C."/>
            <person name="Woyke T."/>
        </authorList>
    </citation>
    <scope>NUCLEOTIDE SEQUENCE</scope>
    <source>
        <strain evidence="2">GVMAG-S-1101164-72</strain>
    </source>
</reference>
<keyword evidence="1" id="KW-1133">Transmembrane helix</keyword>
<accession>A0A6C0AQT0</accession>
<sequence>MSIIIFVVYLIAIAVAGATTFAIGFVYSMNDLLISGIVCLCLFIVSLIVFHFCFSKYYFTKTQTQTNPSRGFTTNNMNTMKRNKSDTDLELINRESKANAVIDPEVDEQRLV</sequence>